<evidence type="ECO:0000313" key="3">
    <source>
        <dbReference type="Proteomes" id="UP000737391"/>
    </source>
</evidence>
<name>A0A9P5AY44_9HYPO</name>
<dbReference type="Gene3D" id="3.10.310.70">
    <property type="match status" value="1"/>
</dbReference>
<dbReference type="InterPro" id="IPR013108">
    <property type="entry name" value="Amidohydro_3"/>
</dbReference>
<proteinExistence type="predicted"/>
<dbReference type="SUPFAM" id="SSF51338">
    <property type="entry name" value="Composite domain of metallo-dependent hydrolases"/>
    <property type="match status" value="1"/>
</dbReference>
<keyword evidence="3" id="KW-1185">Reference proteome</keyword>
<accession>A0A9P5AY44</accession>
<dbReference type="Proteomes" id="UP000737391">
    <property type="component" value="Unassembled WGS sequence"/>
</dbReference>
<dbReference type="EMBL" id="LUFC02002113">
    <property type="protein sequence ID" value="KAF4472700.1"/>
    <property type="molecule type" value="Genomic_DNA"/>
</dbReference>
<dbReference type="Pfam" id="PF07969">
    <property type="entry name" value="Amidohydro_3"/>
    <property type="match status" value="1"/>
</dbReference>
<protein>
    <submittedName>
        <fullName evidence="2">Amidohydrolase ytcJ-like</fullName>
    </submittedName>
</protein>
<reference evidence="2" key="1">
    <citation type="submission" date="2020-01" db="EMBL/GenBank/DDBJ databases">
        <title>Identification and distribution of gene clusters putatively required for synthesis of sphingolipid metabolism inhibitors in phylogenetically diverse species of the filamentous fungus Fusarium.</title>
        <authorList>
            <person name="Kim H.-S."/>
            <person name="Busman M."/>
            <person name="Brown D.W."/>
            <person name="Divon H."/>
            <person name="Uhlig S."/>
            <person name="Proctor R.H."/>
        </authorList>
    </citation>
    <scope>NUCLEOTIDE SEQUENCE</scope>
    <source>
        <strain evidence="2">NRRL 31653</strain>
    </source>
</reference>
<dbReference type="AlphaFoldDB" id="A0A9P5AY44"/>
<organism evidence="2 3">
    <name type="scientific">Fusarium agapanthi</name>
    <dbReference type="NCBI Taxonomy" id="1803897"/>
    <lineage>
        <taxon>Eukaryota</taxon>
        <taxon>Fungi</taxon>
        <taxon>Dikarya</taxon>
        <taxon>Ascomycota</taxon>
        <taxon>Pezizomycotina</taxon>
        <taxon>Sordariomycetes</taxon>
        <taxon>Hypocreomycetidae</taxon>
        <taxon>Hypocreales</taxon>
        <taxon>Nectriaceae</taxon>
        <taxon>Fusarium</taxon>
        <taxon>Fusarium fujikuroi species complex</taxon>
    </lineage>
</organism>
<dbReference type="PANTHER" id="PTHR22642:SF20">
    <property type="entry name" value="AMIDOHYDROLASE 3 DOMAIN-CONTAINING PROTEIN"/>
    <property type="match status" value="1"/>
</dbReference>
<dbReference type="InterPro" id="IPR011059">
    <property type="entry name" value="Metal-dep_hydrolase_composite"/>
</dbReference>
<dbReference type="OrthoDB" id="3501663at2759"/>
<dbReference type="Gene3D" id="2.30.40.10">
    <property type="entry name" value="Urease, subunit C, domain 1"/>
    <property type="match status" value="1"/>
</dbReference>
<dbReference type="GO" id="GO:0016810">
    <property type="term" value="F:hydrolase activity, acting on carbon-nitrogen (but not peptide) bonds"/>
    <property type="evidence" value="ECO:0007669"/>
    <property type="project" value="InterPro"/>
</dbReference>
<evidence type="ECO:0000313" key="2">
    <source>
        <dbReference type="EMBL" id="KAF4472700.1"/>
    </source>
</evidence>
<feature type="domain" description="Amidohydrolase 3" evidence="1">
    <location>
        <begin position="54"/>
        <end position="123"/>
    </location>
</feature>
<sequence length="133" mass="14504">MTLFINGKILSRTVASLADEPTFVESMYIKDGIIQAVGTKDDVQAKVTGDDVVTQDLGGKTVLPGFVDGHMHLLLLGQSLRKIALEGCKNLEDILHELRTYAKANPDVPRIMAKGWMHSMTPDGVTAKILDEI</sequence>
<dbReference type="PANTHER" id="PTHR22642">
    <property type="entry name" value="IMIDAZOLONEPROPIONASE"/>
    <property type="match status" value="1"/>
</dbReference>
<gene>
    <name evidence="2" type="ORF">FAGAP_13503</name>
</gene>
<comment type="caution">
    <text evidence="2">The sequence shown here is derived from an EMBL/GenBank/DDBJ whole genome shotgun (WGS) entry which is preliminary data.</text>
</comment>
<dbReference type="Gene3D" id="3.20.20.140">
    <property type="entry name" value="Metal-dependent hydrolases"/>
    <property type="match status" value="1"/>
</dbReference>
<evidence type="ECO:0000259" key="1">
    <source>
        <dbReference type="Pfam" id="PF07969"/>
    </source>
</evidence>
<feature type="non-terminal residue" evidence="2">
    <location>
        <position position="133"/>
    </location>
</feature>